<dbReference type="Proteomes" id="UP001392437">
    <property type="component" value="Unassembled WGS sequence"/>
</dbReference>
<feature type="region of interest" description="Disordered" evidence="1">
    <location>
        <begin position="145"/>
        <end position="173"/>
    </location>
</feature>
<evidence type="ECO:0000256" key="1">
    <source>
        <dbReference type="SAM" id="MobiDB-lite"/>
    </source>
</evidence>
<proteinExistence type="predicted"/>
<sequence length="447" mass="50156">MSKFLNHIVEKVDTTIKHRFEEAITAESAISVNIAKSLDSLIHFRQDSSETSQVAAKFEERHSPTETSPENGQSAQTTRVAIDTSRLDEMDALLQKRLSDIDQRLSGLQQLEKGLERLELSISEKLAPVQPPKPPPVDYTGLFKEAGRSNSNNKPVTEAPSFKTHTKADAKSPPPFIFGKLPAHEFPKHPVHLNQTSRFAYANEKPHNTSNRTSRFSPVVKESSQTNLTRTTPPTAPHPLIRLRVVADHVREKWVKVNPTNRYLKSRFILVRLPPPSAYMSRGVWNSACVRAVSTTGKEQQVEKSAYDGDEDTEESTREISEEDHSEQENEQTVQDEVQEGVNSQHLSKLPATDRRLFDLNNMEDLKAMEEELIDKWRKWEDETGSLTINDKSIQAVRGRLKAVDGVKGALNDLRQTLGQLADGADQPSSSRREGNLGVKAESSEKE</sequence>
<feature type="compositionally biased region" description="Acidic residues" evidence="1">
    <location>
        <begin position="321"/>
        <end position="330"/>
    </location>
</feature>
<feature type="compositionally biased region" description="Polar residues" evidence="1">
    <location>
        <begin position="208"/>
        <end position="233"/>
    </location>
</feature>
<feature type="region of interest" description="Disordered" evidence="1">
    <location>
        <begin position="295"/>
        <end position="349"/>
    </location>
</feature>
<dbReference type="EMBL" id="JAQQWP010000009">
    <property type="protein sequence ID" value="KAK8099882.1"/>
    <property type="molecule type" value="Genomic_DNA"/>
</dbReference>
<feature type="region of interest" description="Disordered" evidence="1">
    <location>
        <begin position="420"/>
        <end position="447"/>
    </location>
</feature>
<name>A0AAW0QHB7_9PEZI</name>
<evidence type="ECO:0000313" key="3">
    <source>
        <dbReference type="Proteomes" id="UP001392437"/>
    </source>
</evidence>
<comment type="caution">
    <text evidence="2">The sequence shown here is derived from an EMBL/GenBank/DDBJ whole genome shotgun (WGS) entry which is preliminary data.</text>
</comment>
<accession>A0AAW0QHB7</accession>
<protein>
    <submittedName>
        <fullName evidence="2">Uncharacterized protein</fullName>
    </submittedName>
</protein>
<feature type="region of interest" description="Disordered" evidence="1">
    <location>
        <begin position="205"/>
        <end position="236"/>
    </location>
</feature>
<reference evidence="2 3" key="1">
    <citation type="submission" date="2023-01" db="EMBL/GenBank/DDBJ databases">
        <title>Analysis of 21 Apiospora genomes using comparative genomics revels a genus with tremendous synthesis potential of carbohydrate active enzymes and secondary metabolites.</title>
        <authorList>
            <person name="Sorensen T."/>
        </authorList>
    </citation>
    <scope>NUCLEOTIDE SEQUENCE [LARGE SCALE GENOMIC DNA]</scope>
    <source>
        <strain evidence="2 3">CBS 117206</strain>
    </source>
</reference>
<evidence type="ECO:0000313" key="2">
    <source>
        <dbReference type="EMBL" id="KAK8099882.1"/>
    </source>
</evidence>
<feature type="region of interest" description="Disordered" evidence="1">
    <location>
        <begin position="52"/>
        <end position="78"/>
    </location>
</feature>
<feature type="compositionally biased region" description="Polar residues" evidence="1">
    <location>
        <begin position="65"/>
        <end position="78"/>
    </location>
</feature>
<dbReference type="AlphaFoldDB" id="A0AAW0QHB7"/>
<organism evidence="2 3">
    <name type="scientific">Apiospora kogelbergensis</name>
    <dbReference type="NCBI Taxonomy" id="1337665"/>
    <lineage>
        <taxon>Eukaryota</taxon>
        <taxon>Fungi</taxon>
        <taxon>Dikarya</taxon>
        <taxon>Ascomycota</taxon>
        <taxon>Pezizomycotina</taxon>
        <taxon>Sordariomycetes</taxon>
        <taxon>Xylariomycetidae</taxon>
        <taxon>Amphisphaeriales</taxon>
        <taxon>Apiosporaceae</taxon>
        <taxon>Apiospora</taxon>
    </lineage>
</organism>
<keyword evidence="3" id="KW-1185">Reference proteome</keyword>
<feature type="compositionally biased region" description="Polar residues" evidence="1">
    <location>
        <begin position="331"/>
        <end position="347"/>
    </location>
</feature>
<gene>
    <name evidence="2" type="ORF">PG999_010256</name>
</gene>